<accession>A0A5B8XY52</accession>
<keyword evidence="5 15" id="KW-0808">Transferase</keyword>
<dbReference type="Pfam" id="PF13489">
    <property type="entry name" value="Methyltransf_23"/>
    <property type="match status" value="1"/>
</dbReference>
<dbReference type="NCBIfam" id="TIGR04074">
    <property type="entry name" value="bacter_Hen1"/>
    <property type="match status" value="1"/>
</dbReference>
<dbReference type="Proteomes" id="UP000315995">
    <property type="component" value="Chromosome"/>
</dbReference>
<evidence type="ECO:0000256" key="5">
    <source>
        <dbReference type="ARBA" id="ARBA00022679"/>
    </source>
</evidence>
<evidence type="ECO:0000256" key="4">
    <source>
        <dbReference type="ARBA" id="ARBA00022603"/>
    </source>
</evidence>
<evidence type="ECO:0000259" key="14">
    <source>
        <dbReference type="Pfam" id="PF12623"/>
    </source>
</evidence>
<keyword evidence="8" id="KW-0460">Magnesium</keyword>
<name>A0A4Y6PM51_PERCE</name>
<dbReference type="InterPro" id="IPR029063">
    <property type="entry name" value="SAM-dependent_MTases_sf"/>
</dbReference>
<keyword evidence="7" id="KW-0479">Metal-binding</keyword>
<dbReference type="GO" id="GO:0090486">
    <property type="term" value="F:small RNA 2'-O-methyltransferase activity"/>
    <property type="evidence" value="ECO:0007669"/>
    <property type="project" value="UniProtKB-EC"/>
</dbReference>
<dbReference type="RefSeq" id="WP_141195892.1">
    <property type="nucleotide sequence ID" value="NZ_CP041186.1"/>
</dbReference>
<dbReference type="Gene3D" id="3.30.1610.20">
    <property type="entry name" value="Hen1, N-terminal domain"/>
    <property type="match status" value="1"/>
</dbReference>
<sequence length="475" mass="53982">MLLTISTTYQPATDLGFLLYKHPQRAQSFDIGSGKAHVFYPEANEEKCTAAMVLEMDPVKLVRGNENVRHEAWTLEQYVNDRPYVASSFLSVALREVFGTAMGGTCKDRPQLAETAIPLEVHLSAVPCPGDGELIGELFEPLGYEVEVERITLDSEFREWGESSYFAVTLRGEQRLTDMLSHVYVLAPVLDGDKHYWVGDDEVDKLLRHGEGWLEEHPRQETITRRYLKYQRSLAEEALEELGDDEDEAAEVAPSGSEESDEGDDVEERVPLNKQRMDAVEGVLVNSRSRSVLDLGCGEGKLMKRLRRHKQFEKIVGVDVSFRSLERAARKLGLVGWPDFQEARVVLYQGSLLFRDRRLEGFDAAALVEVIEHLDPPKLATLEETVFEHARPRLVVVTTPNREFNTQYENMSAGDMRHRDHRFEWSREEFAGWADRVADENGYKVAYRGIGEKVDGVGTPTQMAVFQRVEEEDNE</sequence>
<evidence type="ECO:0000256" key="12">
    <source>
        <dbReference type="ARBA" id="ARBA00048418"/>
    </source>
</evidence>
<dbReference type="SUPFAM" id="SSF53335">
    <property type="entry name" value="S-adenosyl-L-methionine-dependent methyltransferases"/>
    <property type="match status" value="1"/>
</dbReference>
<comment type="cofactor">
    <cofactor evidence="1">
        <name>Mg(2+)</name>
        <dbReference type="ChEBI" id="CHEBI:18420"/>
    </cofactor>
</comment>
<feature type="compositionally biased region" description="Acidic residues" evidence="13">
    <location>
        <begin position="239"/>
        <end position="250"/>
    </location>
</feature>
<dbReference type="EC" id="2.1.1.386" evidence="11"/>
<keyword evidence="4 15" id="KW-0489">Methyltransferase</keyword>
<protein>
    <recommendedName>
        <fullName evidence="3">Small RNA 2'-O-methyltransferase</fullName>
        <ecNumber evidence="11">2.1.1.386</ecNumber>
    </recommendedName>
</protein>
<feature type="domain" description="Hen1 N-terminal" evidence="14">
    <location>
        <begin position="1"/>
        <end position="242"/>
    </location>
</feature>
<evidence type="ECO:0000256" key="1">
    <source>
        <dbReference type="ARBA" id="ARBA00001946"/>
    </source>
</evidence>
<keyword evidence="10" id="KW-0943">RNA-mediated gene silencing</keyword>
<dbReference type="EMBL" id="CP041186">
    <property type="protein sequence ID" value="QDG49394.1"/>
    <property type="molecule type" value="Genomic_DNA"/>
</dbReference>
<keyword evidence="6" id="KW-0949">S-adenosyl-L-methionine</keyword>
<dbReference type="GO" id="GO:0046872">
    <property type="term" value="F:metal ion binding"/>
    <property type="evidence" value="ECO:0007669"/>
    <property type="project" value="UniProtKB-KW"/>
</dbReference>
<dbReference type="InterPro" id="IPR024026">
    <property type="entry name" value="3'-RNA_MeTfrase_Hen1_bac"/>
</dbReference>
<dbReference type="PANTHER" id="PTHR21404:SF3">
    <property type="entry name" value="SMALL RNA 2'-O-METHYLTRANSFERASE"/>
    <property type="match status" value="1"/>
</dbReference>
<evidence type="ECO:0000256" key="10">
    <source>
        <dbReference type="ARBA" id="ARBA00023158"/>
    </source>
</evidence>
<evidence type="ECO:0000313" key="16">
    <source>
        <dbReference type="Proteomes" id="UP000315995"/>
    </source>
</evidence>
<evidence type="ECO:0000256" key="9">
    <source>
        <dbReference type="ARBA" id="ARBA00022884"/>
    </source>
</evidence>
<dbReference type="Pfam" id="PF12623">
    <property type="entry name" value="Hen1_L"/>
    <property type="match status" value="1"/>
</dbReference>
<evidence type="ECO:0000256" key="11">
    <source>
        <dbReference type="ARBA" id="ARBA00035025"/>
    </source>
</evidence>
<accession>A0A4Y6PM51</accession>
<dbReference type="CDD" id="cd02440">
    <property type="entry name" value="AdoMet_MTases"/>
    <property type="match status" value="1"/>
</dbReference>
<dbReference type="InterPro" id="IPR026610">
    <property type="entry name" value="Hen1"/>
</dbReference>
<dbReference type="Gene3D" id="3.40.50.150">
    <property type="entry name" value="Vaccinia Virus protein VP39"/>
    <property type="match status" value="1"/>
</dbReference>
<evidence type="ECO:0000256" key="3">
    <source>
        <dbReference type="ARBA" id="ARBA00021330"/>
    </source>
</evidence>
<dbReference type="GO" id="GO:0003723">
    <property type="term" value="F:RNA binding"/>
    <property type="evidence" value="ECO:0007669"/>
    <property type="project" value="UniProtKB-KW"/>
</dbReference>
<keyword evidence="9" id="KW-0694">RNA-binding</keyword>
<gene>
    <name evidence="15" type="ORF">FIV42_01170</name>
</gene>
<reference evidence="15 16" key="1">
    <citation type="submission" date="2019-06" db="EMBL/GenBank/DDBJ databases">
        <title>Persicimonas caeni gen. nov., sp. nov., a predatory bacterium isolated from solar saltern.</title>
        <authorList>
            <person name="Wang S."/>
        </authorList>
    </citation>
    <scope>NUCLEOTIDE SEQUENCE [LARGE SCALE GENOMIC DNA]</scope>
    <source>
        <strain evidence="15 16">YN101</strain>
    </source>
</reference>
<organism evidence="15 16">
    <name type="scientific">Persicimonas caeni</name>
    <dbReference type="NCBI Taxonomy" id="2292766"/>
    <lineage>
        <taxon>Bacteria</taxon>
        <taxon>Deltaproteobacteria</taxon>
        <taxon>Bradymonadales</taxon>
        <taxon>Bradymonadaceae</taxon>
        <taxon>Persicimonas</taxon>
    </lineage>
</organism>
<dbReference type="GO" id="GO:0001510">
    <property type="term" value="P:RNA methylation"/>
    <property type="evidence" value="ECO:0007669"/>
    <property type="project" value="InterPro"/>
</dbReference>
<keyword evidence="16" id="KW-1185">Reference proteome</keyword>
<dbReference type="GO" id="GO:0031047">
    <property type="term" value="P:regulatory ncRNA-mediated gene silencing"/>
    <property type="evidence" value="ECO:0007669"/>
    <property type="project" value="UniProtKB-KW"/>
</dbReference>
<evidence type="ECO:0000256" key="8">
    <source>
        <dbReference type="ARBA" id="ARBA00022842"/>
    </source>
</evidence>
<proteinExistence type="inferred from homology"/>
<feature type="region of interest" description="Disordered" evidence="13">
    <location>
        <begin position="239"/>
        <end position="271"/>
    </location>
</feature>
<evidence type="ECO:0000256" key="13">
    <source>
        <dbReference type="SAM" id="MobiDB-lite"/>
    </source>
</evidence>
<dbReference type="PANTHER" id="PTHR21404">
    <property type="entry name" value="HEN1"/>
    <property type="match status" value="1"/>
</dbReference>
<evidence type="ECO:0000256" key="7">
    <source>
        <dbReference type="ARBA" id="ARBA00022723"/>
    </source>
</evidence>
<evidence type="ECO:0000256" key="6">
    <source>
        <dbReference type="ARBA" id="ARBA00022691"/>
    </source>
</evidence>
<evidence type="ECO:0000313" key="15">
    <source>
        <dbReference type="EMBL" id="QDG49394.1"/>
    </source>
</evidence>
<dbReference type="OrthoDB" id="9795085at2"/>
<dbReference type="InterPro" id="IPR038546">
    <property type="entry name" value="Hen1_N_sf"/>
</dbReference>
<dbReference type="AlphaFoldDB" id="A0A4Y6PM51"/>
<comment type="similarity">
    <text evidence="2">Belongs to the methyltransferase superfamily. HEN1 family.</text>
</comment>
<comment type="catalytic activity">
    <reaction evidence="12">
        <text>small RNA 3'-end nucleotide + S-adenosyl-L-methionine = small RNA 3'-end 2'-O-methylnucleotide + S-adenosyl-L-homocysteine + H(+)</text>
        <dbReference type="Rhea" id="RHEA:37887"/>
        <dbReference type="Rhea" id="RHEA-COMP:10415"/>
        <dbReference type="Rhea" id="RHEA-COMP:10416"/>
        <dbReference type="ChEBI" id="CHEBI:15378"/>
        <dbReference type="ChEBI" id="CHEBI:57856"/>
        <dbReference type="ChEBI" id="CHEBI:59789"/>
        <dbReference type="ChEBI" id="CHEBI:74896"/>
        <dbReference type="ChEBI" id="CHEBI:74898"/>
        <dbReference type="EC" id="2.1.1.386"/>
    </reaction>
</comment>
<dbReference type="InterPro" id="IPR024740">
    <property type="entry name" value="Hen1_N"/>
</dbReference>
<feature type="compositionally biased region" description="Acidic residues" evidence="13">
    <location>
        <begin position="258"/>
        <end position="267"/>
    </location>
</feature>
<evidence type="ECO:0000256" key="2">
    <source>
        <dbReference type="ARBA" id="ARBA00009026"/>
    </source>
</evidence>